<evidence type="ECO:0000313" key="1">
    <source>
        <dbReference type="EMBL" id="AGA68401.1"/>
    </source>
</evidence>
<dbReference type="HOGENOM" id="CLU_146070_1_0_9"/>
<accession>L0F6W7</accession>
<dbReference type="Proteomes" id="UP000010797">
    <property type="component" value="Chromosome"/>
</dbReference>
<gene>
    <name evidence="1" type="ordered locus">Desdi_0878</name>
</gene>
<dbReference type="EMBL" id="CP003344">
    <property type="protein sequence ID" value="AGA68401.1"/>
    <property type="molecule type" value="Genomic_DNA"/>
</dbReference>
<dbReference type="STRING" id="871963.Desdi_0878"/>
<dbReference type="OrthoDB" id="9789954at2"/>
<dbReference type="AlphaFoldDB" id="L0F6W7"/>
<keyword evidence="2" id="KW-1185">Reference proteome</keyword>
<reference evidence="2" key="1">
    <citation type="submission" date="2012-02" db="EMBL/GenBank/DDBJ databases">
        <title>Complete sequence of Desulfitobacterium dichloroeliminans LMG P-21439.</title>
        <authorList>
            <person name="Lucas S."/>
            <person name="Han J."/>
            <person name="Lapidus A."/>
            <person name="Cheng J.-F."/>
            <person name="Goodwin L."/>
            <person name="Pitluck S."/>
            <person name="Peters L."/>
            <person name="Ovchinnikova G."/>
            <person name="Teshima H."/>
            <person name="Detter J.C."/>
            <person name="Han C."/>
            <person name="Tapia R."/>
            <person name="Land M."/>
            <person name="Hauser L."/>
            <person name="Kyrpides N."/>
            <person name="Ivanova N."/>
            <person name="Pagani I."/>
            <person name="Kruse T."/>
            <person name="de Vos W.M."/>
            <person name="Boon N."/>
            <person name="Smidt H."/>
            <person name="Woyke T."/>
        </authorList>
    </citation>
    <scope>NUCLEOTIDE SEQUENCE [LARGE SCALE GENOMIC DNA]</scope>
    <source>
        <strain evidence="2">LMG P-21439 / DCA1</strain>
    </source>
</reference>
<name>L0F6W7_DESDL</name>
<dbReference type="InterPro" id="IPR035901">
    <property type="entry name" value="GIY-YIG_endonuc_sf"/>
</dbReference>
<sequence>MDRKKELKEQYKQMRPDMGIMGIRSKLDTWCYIEGSQNLRAVLNGSRFKLETNFHPSRELLKKFQEQGVENFTFEVLEQLEYDKDETKTDYTDDLEILLLEWEERLVNQGITVVKR</sequence>
<dbReference type="KEGG" id="ddl:Desdi_0878"/>
<proteinExistence type="predicted"/>
<evidence type="ECO:0008006" key="3">
    <source>
        <dbReference type="Google" id="ProtNLM"/>
    </source>
</evidence>
<dbReference type="eggNOG" id="COG3860">
    <property type="taxonomic scope" value="Bacteria"/>
</dbReference>
<evidence type="ECO:0000313" key="2">
    <source>
        <dbReference type="Proteomes" id="UP000010797"/>
    </source>
</evidence>
<dbReference type="Gene3D" id="3.40.1440.10">
    <property type="entry name" value="GIY-YIG endonuclease"/>
    <property type="match status" value="1"/>
</dbReference>
<organism evidence="1 2">
    <name type="scientific">Desulfitobacterium dichloroeliminans (strain LMG P-21439 / DCA1)</name>
    <dbReference type="NCBI Taxonomy" id="871963"/>
    <lineage>
        <taxon>Bacteria</taxon>
        <taxon>Bacillati</taxon>
        <taxon>Bacillota</taxon>
        <taxon>Clostridia</taxon>
        <taxon>Eubacteriales</taxon>
        <taxon>Desulfitobacteriaceae</taxon>
        <taxon>Desulfitobacterium</taxon>
    </lineage>
</organism>
<dbReference type="CDD" id="cd10451">
    <property type="entry name" value="GIY-YIG_LuxR_like"/>
    <property type="match status" value="1"/>
</dbReference>
<dbReference type="RefSeq" id="WP_015261402.1">
    <property type="nucleotide sequence ID" value="NC_019903.1"/>
</dbReference>
<protein>
    <recommendedName>
        <fullName evidence="3">GIY-YIG nuclease family protein</fullName>
    </recommendedName>
</protein>